<feature type="coiled-coil region" evidence="1">
    <location>
        <begin position="31"/>
        <end position="58"/>
    </location>
</feature>
<dbReference type="PANTHER" id="PTHR32378:SF10">
    <property type="entry name" value="GUANINE NUCLEOTIDE-BINDING PROTEIN SUBUNIT GAMMA 3"/>
    <property type="match status" value="1"/>
</dbReference>
<comment type="caution">
    <text evidence="4">The sequence shown here is derived from an EMBL/GenBank/DDBJ whole genome shotgun (WGS) entry which is preliminary data.</text>
</comment>
<accession>A0AAP0B0N4</accession>
<feature type="compositionally biased region" description="Pro residues" evidence="2">
    <location>
        <begin position="11"/>
        <end position="25"/>
    </location>
</feature>
<dbReference type="SMART" id="SM01224">
    <property type="entry name" value="G_gamma"/>
    <property type="match status" value="1"/>
</dbReference>
<dbReference type="InterPro" id="IPR055305">
    <property type="entry name" value="GG3-like"/>
</dbReference>
<gene>
    <name evidence="4" type="ORF">KSP39_PZI020529</name>
</gene>
<evidence type="ECO:0000259" key="3">
    <source>
        <dbReference type="SMART" id="SM01224"/>
    </source>
</evidence>
<name>A0AAP0B0N4_9ASPA</name>
<reference evidence="4 5" key="1">
    <citation type="journal article" date="2022" name="Nat. Plants">
        <title>Genomes of leafy and leafless Platanthera orchids illuminate the evolution of mycoheterotrophy.</title>
        <authorList>
            <person name="Li M.H."/>
            <person name="Liu K.W."/>
            <person name="Li Z."/>
            <person name="Lu H.C."/>
            <person name="Ye Q.L."/>
            <person name="Zhang D."/>
            <person name="Wang J.Y."/>
            <person name="Li Y.F."/>
            <person name="Zhong Z.M."/>
            <person name="Liu X."/>
            <person name="Yu X."/>
            <person name="Liu D.K."/>
            <person name="Tu X.D."/>
            <person name="Liu B."/>
            <person name="Hao Y."/>
            <person name="Liao X.Y."/>
            <person name="Jiang Y.T."/>
            <person name="Sun W.H."/>
            <person name="Chen J."/>
            <person name="Chen Y.Q."/>
            <person name="Ai Y."/>
            <person name="Zhai J.W."/>
            <person name="Wu S.S."/>
            <person name="Zhou Z."/>
            <person name="Hsiao Y.Y."/>
            <person name="Wu W.L."/>
            <person name="Chen Y.Y."/>
            <person name="Lin Y.F."/>
            <person name="Hsu J.L."/>
            <person name="Li C.Y."/>
            <person name="Wang Z.W."/>
            <person name="Zhao X."/>
            <person name="Zhong W.Y."/>
            <person name="Ma X.K."/>
            <person name="Ma L."/>
            <person name="Huang J."/>
            <person name="Chen G.Z."/>
            <person name="Huang M.Z."/>
            <person name="Huang L."/>
            <person name="Peng D.H."/>
            <person name="Luo Y.B."/>
            <person name="Zou S.Q."/>
            <person name="Chen S.P."/>
            <person name="Lan S."/>
            <person name="Tsai W.C."/>
            <person name="Van de Peer Y."/>
            <person name="Liu Z.J."/>
        </authorList>
    </citation>
    <scope>NUCLEOTIDE SEQUENCE [LARGE SCALE GENOMIC DNA]</scope>
    <source>
        <strain evidence="4">Lor287</strain>
    </source>
</reference>
<keyword evidence="1" id="KW-0175">Coiled coil</keyword>
<organism evidence="4 5">
    <name type="scientific">Platanthera zijinensis</name>
    <dbReference type="NCBI Taxonomy" id="2320716"/>
    <lineage>
        <taxon>Eukaryota</taxon>
        <taxon>Viridiplantae</taxon>
        <taxon>Streptophyta</taxon>
        <taxon>Embryophyta</taxon>
        <taxon>Tracheophyta</taxon>
        <taxon>Spermatophyta</taxon>
        <taxon>Magnoliopsida</taxon>
        <taxon>Liliopsida</taxon>
        <taxon>Asparagales</taxon>
        <taxon>Orchidaceae</taxon>
        <taxon>Orchidoideae</taxon>
        <taxon>Orchideae</taxon>
        <taxon>Orchidinae</taxon>
        <taxon>Platanthera</taxon>
    </lineage>
</organism>
<sequence>MPASPSKTVAPIPPALPRPRSPPKYPENCGTRRLQLDAQILNREILFLEEELQSLEDAQPVSICCKEVDEFVRTNADPFIPQKRKHKSCSFLRSLRLRLCCSLSWLCFSSPRSPRLKKRRKCACACDRSNDCRSFLNGYSGFKCPTKCNTRRLTCPRCSCGCVWYCCPSCTGCCCAKPCCSSQCLCS</sequence>
<evidence type="ECO:0000313" key="5">
    <source>
        <dbReference type="Proteomes" id="UP001418222"/>
    </source>
</evidence>
<protein>
    <recommendedName>
        <fullName evidence="3">G protein gamma domain-containing protein</fullName>
    </recommendedName>
</protein>
<dbReference type="EMBL" id="JBBWWQ010000018">
    <property type="protein sequence ID" value="KAK8921900.1"/>
    <property type="molecule type" value="Genomic_DNA"/>
</dbReference>
<evidence type="ECO:0000313" key="4">
    <source>
        <dbReference type="EMBL" id="KAK8921900.1"/>
    </source>
</evidence>
<dbReference type="Proteomes" id="UP001418222">
    <property type="component" value="Unassembled WGS sequence"/>
</dbReference>
<evidence type="ECO:0000256" key="1">
    <source>
        <dbReference type="SAM" id="Coils"/>
    </source>
</evidence>
<evidence type="ECO:0000256" key="2">
    <source>
        <dbReference type="SAM" id="MobiDB-lite"/>
    </source>
</evidence>
<dbReference type="InterPro" id="IPR015898">
    <property type="entry name" value="G-protein_gamma-like_dom"/>
</dbReference>
<feature type="region of interest" description="Disordered" evidence="2">
    <location>
        <begin position="1"/>
        <end position="28"/>
    </location>
</feature>
<dbReference type="PANTHER" id="PTHR32378">
    <property type="entry name" value="GUANINE NUCLEOTIDE-BINDING PROTEIN SUBUNIT GAMMA 3"/>
    <property type="match status" value="1"/>
</dbReference>
<keyword evidence="5" id="KW-1185">Reference proteome</keyword>
<feature type="domain" description="G protein gamma" evidence="3">
    <location>
        <begin position="34"/>
        <end position="92"/>
    </location>
</feature>
<proteinExistence type="predicted"/>
<dbReference type="AlphaFoldDB" id="A0AAP0B0N4"/>